<dbReference type="SUPFAM" id="SSF57850">
    <property type="entry name" value="RING/U-box"/>
    <property type="match status" value="1"/>
</dbReference>
<dbReference type="InterPro" id="IPR013083">
    <property type="entry name" value="Znf_RING/FYVE/PHD"/>
</dbReference>
<gene>
    <name evidence="10" type="ORF">BUALT_Bualt16G0097700</name>
</gene>
<proteinExistence type="inferred from homology"/>
<dbReference type="InterPro" id="IPR053238">
    <property type="entry name" value="RING-H2_zinc_finger"/>
</dbReference>
<organism evidence="10 11">
    <name type="scientific">Buddleja alternifolia</name>
    <dbReference type="NCBI Taxonomy" id="168488"/>
    <lineage>
        <taxon>Eukaryota</taxon>
        <taxon>Viridiplantae</taxon>
        <taxon>Streptophyta</taxon>
        <taxon>Embryophyta</taxon>
        <taxon>Tracheophyta</taxon>
        <taxon>Spermatophyta</taxon>
        <taxon>Magnoliopsida</taxon>
        <taxon>eudicotyledons</taxon>
        <taxon>Gunneridae</taxon>
        <taxon>Pentapetalae</taxon>
        <taxon>asterids</taxon>
        <taxon>lamiids</taxon>
        <taxon>Lamiales</taxon>
        <taxon>Scrophulariaceae</taxon>
        <taxon>Buddlejeae</taxon>
        <taxon>Buddleja</taxon>
    </lineage>
</organism>
<dbReference type="Proteomes" id="UP000826271">
    <property type="component" value="Unassembled WGS sequence"/>
</dbReference>
<dbReference type="PANTHER" id="PTHR14155">
    <property type="entry name" value="RING FINGER DOMAIN-CONTAINING"/>
    <property type="match status" value="1"/>
</dbReference>
<dbReference type="Gene3D" id="3.30.40.10">
    <property type="entry name" value="Zinc/RING finger domain, C3HC4 (zinc finger)"/>
    <property type="match status" value="1"/>
</dbReference>
<evidence type="ECO:0000313" key="11">
    <source>
        <dbReference type="Proteomes" id="UP000826271"/>
    </source>
</evidence>
<evidence type="ECO:0000256" key="2">
    <source>
        <dbReference type="ARBA" id="ARBA00012483"/>
    </source>
</evidence>
<evidence type="ECO:0000256" key="8">
    <source>
        <dbReference type="PROSITE-ProRule" id="PRU00175"/>
    </source>
</evidence>
<evidence type="ECO:0000256" key="4">
    <source>
        <dbReference type="ARBA" id="ARBA00022771"/>
    </source>
</evidence>
<dbReference type="PROSITE" id="PS50089">
    <property type="entry name" value="ZF_RING_2"/>
    <property type="match status" value="1"/>
</dbReference>
<keyword evidence="6" id="KW-0862">Zinc</keyword>
<feature type="domain" description="RING-type" evidence="9">
    <location>
        <begin position="75"/>
        <end position="117"/>
    </location>
</feature>
<evidence type="ECO:0000256" key="5">
    <source>
        <dbReference type="ARBA" id="ARBA00022786"/>
    </source>
</evidence>
<accession>A0AAV6W8A4</accession>
<evidence type="ECO:0000256" key="6">
    <source>
        <dbReference type="ARBA" id="ARBA00022833"/>
    </source>
</evidence>
<dbReference type="PANTHER" id="PTHR14155:SF627">
    <property type="entry name" value="OS06G0192800 PROTEIN"/>
    <property type="match status" value="1"/>
</dbReference>
<dbReference type="EMBL" id="WHWC01000016">
    <property type="protein sequence ID" value="KAG8367676.1"/>
    <property type="molecule type" value="Genomic_DNA"/>
</dbReference>
<comment type="caution">
    <text evidence="10">The sequence shown here is derived from an EMBL/GenBank/DDBJ whole genome shotgun (WGS) entry which is preliminary data.</text>
</comment>
<reference evidence="10" key="1">
    <citation type="submission" date="2019-10" db="EMBL/GenBank/DDBJ databases">
        <authorList>
            <person name="Zhang R."/>
            <person name="Pan Y."/>
            <person name="Wang J."/>
            <person name="Ma R."/>
            <person name="Yu S."/>
        </authorList>
    </citation>
    <scope>NUCLEOTIDE SEQUENCE</scope>
    <source>
        <strain evidence="10">LA-IB0</strain>
        <tissue evidence="10">Leaf</tissue>
    </source>
</reference>
<comment type="similarity">
    <text evidence="7">Belongs to the RING-type zinc finger family. ATL subfamily.</text>
</comment>
<protein>
    <recommendedName>
        <fullName evidence="2">RING-type E3 ubiquitin transferase</fullName>
        <ecNumber evidence="2">2.3.2.27</ecNumber>
    </recommendedName>
</protein>
<dbReference type="AlphaFoldDB" id="A0AAV6W8A4"/>
<dbReference type="GO" id="GO:0061630">
    <property type="term" value="F:ubiquitin protein ligase activity"/>
    <property type="evidence" value="ECO:0007669"/>
    <property type="project" value="UniProtKB-EC"/>
</dbReference>
<dbReference type="EC" id="2.3.2.27" evidence="2"/>
<evidence type="ECO:0000313" key="10">
    <source>
        <dbReference type="EMBL" id="KAG8367676.1"/>
    </source>
</evidence>
<dbReference type="SMART" id="SM00184">
    <property type="entry name" value="RING"/>
    <property type="match status" value="1"/>
</dbReference>
<dbReference type="Pfam" id="PF13639">
    <property type="entry name" value="zf-RING_2"/>
    <property type="match status" value="1"/>
</dbReference>
<evidence type="ECO:0000256" key="1">
    <source>
        <dbReference type="ARBA" id="ARBA00000900"/>
    </source>
</evidence>
<evidence type="ECO:0000259" key="9">
    <source>
        <dbReference type="PROSITE" id="PS50089"/>
    </source>
</evidence>
<dbReference type="GO" id="GO:0008270">
    <property type="term" value="F:zinc ion binding"/>
    <property type="evidence" value="ECO:0007669"/>
    <property type="project" value="UniProtKB-KW"/>
</dbReference>
<dbReference type="InterPro" id="IPR001841">
    <property type="entry name" value="Znf_RING"/>
</dbReference>
<evidence type="ECO:0000256" key="7">
    <source>
        <dbReference type="ARBA" id="ARBA00024209"/>
    </source>
</evidence>
<sequence length="152" mass="16898">MVAVISIFLFFLGFAAVVLLHFLFTSNTFHRRCTRLFHPTSAADETTSDEAVPNIQTLIPEVTYSAAAFPAALDCAICLDLFQDGDNCRKLMGCKHLFHSKCVDRWIKKKPTCPVCRTRVDFDPSGCSGSGIGGDDQWKRLWGVNLEEGTSY</sequence>
<keyword evidence="5" id="KW-0833">Ubl conjugation pathway</keyword>
<keyword evidence="11" id="KW-1185">Reference proteome</keyword>
<comment type="catalytic activity">
    <reaction evidence="1">
        <text>S-ubiquitinyl-[E2 ubiquitin-conjugating enzyme]-L-cysteine + [acceptor protein]-L-lysine = [E2 ubiquitin-conjugating enzyme]-L-cysteine + N(6)-ubiquitinyl-[acceptor protein]-L-lysine.</text>
        <dbReference type="EC" id="2.3.2.27"/>
    </reaction>
</comment>
<name>A0AAV6W8A4_9LAMI</name>
<keyword evidence="4 8" id="KW-0863">Zinc-finger</keyword>
<evidence type="ECO:0000256" key="3">
    <source>
        <dbReference type="ARBA" id="ARBA00022723"/>
    </source>
</evidence>
<keyword evidence="3" id="KW-0479">Metal-binding</keyword>